<dbReference type="InterPro" id="IPR036703">
    <property type="entry name" value="MOB_kinase_act_sf"/>
</dbReference>
<dbReference type="OrthoDB" id="184876at2759"/>
<gene>
    <name evidence="1" type="ORF">RFI_06815</name>
</gene>
<dbReference type="PANTHER" id="PTHR22599">
    <property type="entry name" value="MPS ONE BINDER KINASE ACTIVATOR-LIKE MOB"/>
    <property type="match status" value="1"/>
</dbReference>
<proteinExistence type="predicted"/>
<dbReference type="Proteomes" id="UP000023152">
    <property type="component" value="Unassembled WGS sequence"/>
</dbReference>
<evidence type="ECO:0000313" key="1">
    <source>
        <dbReference type="EMBL" id="ETO30305.1"/>
    </source>
</evidence>
<protein>
    <submittedName>
        <fullName evidence="1">Uncharacterized protein</fullName>
    </submittedName>
</protein>
<dbReference type="InterPro" id="IPR005301">
    <property type="entry name" value="MOB_kinase_act_fam"/>
</dbReference>
<reference evidence="1 2" key="1">
    <citation type="journal article" date="2013" name="Curr. Biol.">
        <title>The Genome of the Foraminiferan Reticulomyxa filosa.</title>
        <authorList>
            <person name="Glockner G."/>
            <person name="Hulsmann N."/>
            <person name="Schleicher M."/>
            <person name="Noegel A.A."/>
            <person name="Eichinger L."/>
            <person name="Gallinger C."/>
            <person name="Pawlowski J."/>
            <person name="Sierra R."/>
            <person name="Euteneuer U."/>
            <person name="Pillet L."/>
            <person name="Moustafa A."/>
            <person name="Platzer M."/>
            <person name="Groth M."/>
            <person name="Szafranski K."/>
            <person name="Schliwa M."/>
        </authorList>
    </citation>
    <scope>NUCLEOTIDE SEQUENCE [LARGE SCALE GENOMIC DNA]</scope>
</reference>
<dbReference type="Pfam" id="PF03637">
    <property type="entry name" value="Mob1_phocein"/>
    <property type="match status" value="1"/>
</dbReference>
<dbReference type="OMA" id="ATCTQMT"/>
<dbReference type="AlphaFoldDB" id="X6NVG8"/>
<name>X6NVG8_RETFI</name>
<dbReference type="Gene3D" id="1.20.140.30">
    <property type="entry name" value="MOB kinase activator"/>
    <property type="match status" value="1"/>
</dbReference>
<keyword evidence="2" id="KW-1185">Reference proteome</keyword>
<comment type="caution">
    <text evidence="1">The sequence shown here is derived from an EMBL/GenBank/DDBJ whole genome shotgun (WGS) entry which is preliminary data.</text>
</comment>
<dbReference type="SMART" id="SM01388">
    <property type="entry name" value="Mob1_phocein"/>
    <property type="match status" value="1"/>
</dbReference>
<dbReference type="SUPFAM" id="SSF101152">
    <property type="entry name" value="Mob1/phocein"/>
    <property type="match status" value="1"/>
</dbReference>
<sequence>MTTYDLEEDEEERVKELDLDSEADEKSIVRAKRRLRPGMRSEELFNWPIEEYWKKQGLLANQEYIQEMIRKNPKNVVDILALPKYQDNTFTDKMQWLYEHFRQFFTDISQFLVHLQHDKGNIYVIKINKTIQVCNKRNCPKMQATEKFRYRCAAHAKPKDCSAMSYAVHTIDDFSKKFQNKKEFPSRYGNKISQESMKQFNECARRVYRIFAHAYHHHEEEFTKYEDEYWLCSRFITFVYMYKLIPISHLEAEAQIPPKALLKLSTKEWAHKVGDVVTAKNYNDENT</sequence>
<evidence type="ECO:0000313" key="2">
    <source>
        <dbReference type="Proteomes" id="UP000023152"/>
    </source>
</evidence>
<dbReference type="EMBL" id="ASPP01005558">
    <property type="protein sequence ID" value="ETO30305.1"/>
    <property type="molecule type" value="Genomic_DNA"/>
</dbReference>
<organism evidence="1 2">
    <name type="scientific">Reticulomyxa filosa</name>
    <dbReference type="NCBI Taxonomy" id="46433"/>
    <lineage>
        <taxon>Eukaryota</taxon>
        <taxon>Sar</taxon>
        <taxon>Rhizaria</taxon>
        <taxon>Retaria</taxon>
        <taxon>Foraminifera</taxon>
        <taxon>Monothalamids</taxon>
        <taxon>Reticulomyxidae</taxon>
        <taxon>Reticulomyxa</taxon>
    </lineage>
</organism>
<accession>X6NVG8</accession>